<evidence type="ECO:0000256" key="3">
    <source>
        <dbReference type="ARBA" id="ARBA00004609"/>
    </source>
</evidence>
<dbReference type="RefSeq" id="XP_022582989.1">
    <property type="nucleotide sequence ID" value="XM_022729071.1"/>
</dbReference>
<feature type="signal peptide" evidence="21">
    <location>
        <begin position="1"/>
        <end position="22"/>
    </location>
</feature>
<gene>
    <name evidence="23" type="ORF">ASPZODRAFT_62397</name>
</gene>
<evidence type="ECO:0000256" key="8">
    <source>
        <dbReference type="ARBA" id="ARBA00022669"/>
    </source>
</evidence>
<dbReference type="GO" id="GO:0008843">
    <property type="term" value="F:endochitinase activity"/>
    <property type="evidence" value="ECO:0007669"/>
    <property type="project" value="UniProtKB-EC"/>
</dbReference>
<evidence type="ECO:0000256" key="21">
    <source>
        <dbReference type="SAM" id="SignalP"/>
    </source>
</evidence>
<keyword evidence="8" id="KW-0147">Chitin-binding</keyword>
<dbReference type="Proteomes" id="UP000184188">
    <property type="component" value="Unassembled WGS sequence"/>
</dbReference>
<evidence type="ECO:0000256" key="16">
    <source>
        <dbReference type="ARBA" id="ARBA00023295"/>
    </source>
</evidence>
<evidence type="ECO:0000256" key="2">
    <source>
        <dbReference type="ARBA" id="ARBA00004191"/>
    </source>
</evidence>
<keyword evidence="14" id="KW-0119">Carbohydrate metabolism</keyword>
<evidence type="ECO:0000256" key="1">
    <source>
        <dbReference type="ARBA" id="ARBA00000822"/>
    </source>
</evidence>
<keyword evidence="15" id="KW-0449">Lipoprotein</keyword>
<evidence type="ECO:0000256" key="9">
    <source>
        <dbReference type="ARBA" id="ARBA00022729"/>
    </source>
</evidence>
<keyword evidence="13" id="KW-0325">Glycoprotein</keyword>
<dbReference type="CDD" id="cd02877">
    <property type="entry name" value="GH18_hevamine_XipI_class_III"/>
    <property type="match status" value="1"/>
</dbReference>
<dbReference type="EC" id="3.2.1.14" evidence="4"/>
<comment type="subcellular location">
    <subcellularLocation>
        <location evidence="3">Cell membrane</location>
        <topology evidence="3">Lipid-anchor</topology>
        <topology evidence="3">GPI-anchor</topology>
    </subcellularLocation>
    <subcellularLocation>
        <location evidence="2">Secreted</location>
        <location evidence="2">Cell wall</location>
    </subcellularLocation>
</comment>
<evidence type="ECO:0000256" key="19">
    <source>
        <dbReference type="ARBA" id="ARBA00025727"/>
    </source>
</evidence>
<dbReference type="SUPFAM" id="SSF51445">
    <property type="entry name" value="(Trans)glycosidases"/>
    <property type="match status" value="1"/>
</dbReference>
<keyword evidence="24" id="KW-1185">Reference proteome</keyword>
<dbReference type="GO" id="GO:0000272">
    <property type="term" value="P:polysaccharide catabolic process"/>
    <property type="evidence" value="ECO:0007669"/>
    <property type="project" value="UniProtKB-KW"/>
</dbReference>
<dbReference type="GO" id="GO:0005576">
    <property type="term" value="C:extracellular region"/>
    <property type="evidence" value="ECO:0007669"/>
    <property type="project" value="TreeGrafter"/>
</dbReference>
<dbReference type="PROSITE" id="PS51910">
    <property type="entry name" value="GH18_2"/>
    <property type="match status" value="1"/>
</dbReference>
<dbReference type="GO" id="GO:0008061">
    <property type="term" value="F:chitin binding"/>
    <property type="evidence" value="ECO:0007669"/>
    <property type="project" value="UniProtKB-KW"/>
</dbReference>
<dbReference type="InterPro" id="IPR001579">
    <property type="entry name" value="Glyco_hydro_18_chit_AS"/>
</dbReference>
<feature type="domain" description="GH18" evidence="22">
    <location>
        <begin position="29"/>
        <end position="332"/>
    </location>
</feature>
<evidence type="ECO:0000256" key="20">
    <source>
        <dbReference type="RuleBase" id="RU000489"/>
    </source>
</evidence>
<evidence type="ECO:0000256" key="18">
    <source>
        <dbReference type="ARBA" id="ARBA00024658"/>
    </source>
</evidence>
<evidence type="ECO:0000256" key="7">
    <source>
        <dbReference type="ARBA" id="ARBA00022622"/>
    </source>
</evidence>
<evidence type="ECO:0000256" key="11">
    <source>
        <dbReference type="ARBA" id="ARBA00023024"/>
    </source>
</evidence>
<dbReference type="STRING" id="1073090.A0A1L9SMI9"/>
<keyword evidence="17" id="KW-0624">Polysaccharide degradation</keyword>
<dbReference type="FunFam" id="3.20.20.80:FF:000150">
    <property type="entry name" value="Class III chitinase ChiA1"/>
    <property type="match status" value="1"/>
</dbReference>
<proteinExistence type="inferred from homology"/>
<accession>A0A1L9SMI9</accession>
<keyword evidence="11" id="KW-0146">Chitin degradation</keyword>
<dbReference type="InterPro" id="IPR045321">
    <property type="entry name" value="Cts1-like"/>
</dbReference>
<dbReference type="PANTHER" id="PTHR45708:SF47">
    <property type="entry name" value="ENDOCHITINASE A"/>
    <property type="match status" value="1"/>
</dbReference>
<evidence type="ECO:0000256" key="15">
    <source>
        <dbReference type="ARBA" id="ARBA00023288"/>
    </source>
</evidence>
<dbReference type="GO" id="GO:0005886">
    <property type="term" value="C:plasma membrane"/>
    <property type="evidence" value="ECO:0007669"/>
    <property type="project" value="UniProtKB-SubCell"/>
</dbReference>
<evidence type="ECO:0000313" key="23">
    <source>
        <dbReference type="EMBL" id="OJJ48479.1"/>
    </source>
</evidence>
<dbReference type="AlphaFoldDB" id="A0A1L9SMI9"/>
<keyword evidence="10 20" id="KW-0378">Hydrolase</keyword>
<evidence type="ECO:0000256" key="5">
    <source>
        <dbReference type="ARBA" id="ARBA00022475"/>
    </source>
</evidence>
<evidence type="ECO:0000259" key="22">
    <source>
        <dbReference type="PROSITE" id="PS51910"/>
    </source>
</evidence>
<dbReference type="PANTHER" id="PTHR45708">
    <property type="entry name" value="ENDOCHITINASE"/>
    <property type="match status" value="1"/>
</dbReference>
<feature type="non-terminal residue" evidence="23">
    <location>
        <position position="332"/>
    </location>
</feature>
<keyword evidence="5" id="KW-1003">Cell membrane</keyword>
<dbReference type="VEuPathDB" id="FungiDB:ASPZODRAFT_62397"/>
<evidence type="ECO:0000256" key="4">
    <source>
        <dbReference type="ARBA" id="ARBA00012729"/>
    </source>
</evidence>
<evidence type="ECO:0000256" key="14">
    <source>
        <dbReference type="ARBA" id="ARBA00023277"/>
    </source>
</evidence>
<dbReference type="GeneID" id="34615535"/>
<keyword evidence="6" id="KW-0964">Secreted</keyword>
<dbReference type="InterPro" id="IPR001223">
    <property type="entry name" value="Glyco_hydro18_cat"/>
</dbReference>
<reference evidence="24" key="1">
    <citation type="journal article" date="2017" name="Genome Biol.">
        <title>Comparative genomics reveals high biological diversity and specific adaptations in the industrially and medically important fungal genus Aspergillus.</title>
        <authorList>
            <person name="de Vries R.P."/>
            <person name="Riley R."/>
            <person name="Wiebenga A."/>
            <person name="Aguilar-Osorio G."/>
            <person name="Amillis S."/>
            <person name="Uchima C.A."/>
            <person name="Anderluh G."/>
            <person name="Asadollahi M."/>
            <person name="Askin M."/>
            <person name="Barry K."/>
            <person name="Battaglia E."/>
            <person name="Bayram O."/>
            <person name="Benocci T."/>
            <person name="Braus-Stromeyer S.A."/>
            <person name="Caldana C."/>
            <person name="Canovas D."/>
            <person name="Cerqueira G.C."/>
            <person name="Chen F."/>
            <person name="Chen W."/>
            <person name="Choi C."/>
            <person name="Clum A."/>
            <person name="Dos Santos R.A."/>
            <person name="Damasio A.R."/>
            <person name="Diallinas G."/>
            <person name="Emri T."/>
            <person name="Fekete E."/>
            <person name="Flipphi M."/>
            <person name="Freyberg S."/>
            <person name="Gallo A."/>
            <person name="Gournas C."/>
            <person name="Habgood R."/>
            <person name="Hainaut M."/>
            <person name="Harispe M.L."/>
            <person name="Henrissat B."/>
            <person name="Hilden K.S."/>
            <person name="Hope R."/>
            <person name="Hossain A."/>
            <person name="Karabika E."/>
            <person name="Karaffa L."/>
            <person name="Karanyi Z."/>
            <person name="Krasevec N."/>
            <person name="Kuo A."/>
            <person name="Kusch H."/>
            <person name="LaButti K."/>
            <person name="Lagendijk E.L."/>
            <person name="Lapidus A."/>
            <person name="Levasseur A."/>
            <person name="Lindquist E."/>
            <person name="Lipzen A."/>
            <person name="Logrieco A.F."/>
            <person name="MacCabe A."/>
            <person name="Maekelae M.R."/>
            <person name="Malavazi I."/>
            <person name="Melin P."/>
            <person name="Meyer V."/>
            <person name="Mielnichuk N."/>
            <person name="Miskei M."/>
            <person name="Molnar A.P."/>
            <person name="Mule G."/>
            <person name="Ngan C.Y."/>
            <person name="Orejas M."/>
            <person name="Orosz E."/>
            <person name="Ouedraogo J.P."/>
            <person name="Overkamp K.M."/>
            <person name="Park H.-S."/>
            <person name="Perrone G."/>
            <person name="Piumi F."/>
            <person name="Punt P.J."/>
            <person name="Ram A.F."/>
            <person name="Ramon A."/>
            <person name="Rauscher S."/>
            <person name="Record E."/>
            <person name="Riano-Pachon D.M."/>
            <person name="Robert V."/>
            <person name="Roehrig J."/>
            <person name="Ruller R."/>
            <person name="Salamov A."/>
            <person name="Salih N.S."/>
            <person name="Samson R.A."/>
            <person name="Sandor E."/>
            <person name="Sanguinetti M."/>
            <person name="Schuetze T."/>
            <person name="Sepcic K."/>
            <person name="Shelest E."/>
            <person name="Sherlock G."/>
            <person name="Sophianopoulou V."/>
            <person name="Squina F.M."/>
            <person name="Sun H."/>
            <person name="Susca A."/>
            <person name="Todd R.B."/>
            <person name="Tsang A."/>
            <person name="Unkles S.E."/>
            <person name="van de Wiele N."/>
            <person name="van Rossen-Uffink D."/>
            <person name="Oliveira J.V."/>
            <person name="Vesth T.C."/>
            <person name="Visser J."/>
            <person name="Yu J.-H."/>
            <person name="Zhou M."/>
            <person name="Andersen M.R."/>
            <person name="Archer D.B."/>
            <person name="Baker S.E."/>
            <person name="Benoit I."/>
            <person name="Brakhage A.A."/>
            <person name="Braus G.H."/>
            <person name="Fischer R."/>
            <person name="Frisvad J.C."/>
            <person name="Goldman G.H."/>
            <person name="Houbraken J."/>
            <person name="Oakley B."/>
            <person name="Pocsi I."/>
            <person name="Scazzocchio C."/>
            <person name="Seiboth B."/>
            <person name="vanKuyk P.A."/>
            <person name="Wortman J."/>
            <person name="Dyer P.S."/>
            <person name="Grigoriev I.V."/>
        </authorList>
    </citation>
    <scope>NUCLEOTIDE SEQUENCE [LARGE SCALE GENOMIC DNA]</scope>
    <source>
        <strain evidence="24">CBS 506.65</strain>
    </source>
</reference>
<dbReference type="InterPro" id="IPR050542">
    <property type="entry name" value="Glycosyl_Hydrlase18_Chitinase"/>
</dbReference>
<evidence type="ECO:0000256" key="10">
    <source>
        <dbReference type="ARBA" id="ARBA00022801"/>
    </source>
</evidence>
<evidence type="ECO:0000256" key="12">
    <source>
        <dbReference type="ARBA" id="ARBA00023136"/>
    </source>
</evidence>
<dbReference type="Pfam" id="PF00704">
    <property type="entry name" value="Glyco_hydro_18"/>
    <property type="match status" value="1"/>
</dbReference>
<keyword evidence="16 20" id="KW-0326">Glycosidase</keyword>
<dbReference type="GO" id="GO:0098552">
    <property type="term" value="C:side of membrane"/>
    <property type="evidence" value="ECO:0007669"/>
    <property type="project" value="UniProtKB-KW"/>
</dbReference>
<dbReference type="PROSITE" id="PS01095">
    <property type="entry name" value="GH18_1"/>
    <property type="match status" value="1"/>
</dbReference>
<name>A0A1L9SMI9_9EURO</name>
<evidence type="ECO:0000256" key="17">
    <source>
        <dbReference type="ARBA" id="ARBA00023326"/>
    </source>
</evidence>
<dbReference type="Gene3D" id="3.20.20.80">
    <property type="entry name" value="Glycosidases"/>
    <property type="match status" value="1"/>
</dbReference>
<evidence type="ECO:0000256" key="13">
    <source>
        <dbReference type="ARBA" id="ARBA00023180"/>
    </source>
</evidence>
<dbReference type="GO" id="GO:0006032">
    <property type="term" value="P:chitin catabolic process"/>
    <property type="evidence" value="ECO:0007669"/>
    <property type="project" value="UniProtKB-KW"/>
</dbReference>
<protein>
    <recommendedName>
        <fullName evidence="4">chitinase</fullName>
        <ecNumber evidence="4">3.2.1.14</ecNumber>
    </recommendedName>
</protein>
<feature type="chain" id="PRO_5009887555" description="chitinase" evidence="21">
    <location>
        <begin position="23"/>
        <end position="332"/>
    </location>
</feature>
<keyword evidence="7" id="KW-0336">GPI-anchor</keyword>
<evidence type="ECO:0000256" key="6">
    <source>
        <dbReference type="ARBA" id="ARBA00022512"/>
    </source>
</evidence>
<keyword evidence="9 21" id="KW-0732">Signal</keyword>
<comment type="catalytic activity">
    <reaction evidence="1">
        <text>Random endo-hydrolysis of N-acetyl-beta-D-glucosaminide (1-&gt;4)-beta-linkages in chitin and chitodextrins.</text>
        <dbReference type="EC" id="3.2.1.14"/>
    </reaction>
</comment>
<organism evidence="23 24">
    <name type="scientific">Penicilliopsis zonata CBS 506.65</name>
    <dbReference type="NCBI Taxonomy" id="1073090"/>
    <lineage>
        <taxon>Eukaryota</taxon>
        <taxon>Fungi</taxon>
        <taxon>Dikarya</taxon>
        <taxon>Ascomycota</taxon>
        <taxon>Pezizomycotina</taxon>
        <taxon>Eurotiomycetes</taxon>
        <taxon>Eurotiomycetidae</taxon>
        <taxon>Eurotiales</taxon>
        <taxon>Aspergillaceae</taxon>
        <taxon>Penicilliopsis</taxon>
    </lineage>
</organism>
<evidence type="ECO:0000313" key="24">
    <source>
        <dbReference type="Proteomes" id="UP000184188"/>
    </source>
</evidence>
<dbReference type="EMBL" id="KV878339">
    <property type="protein sequence ID" value="OJJ48479.1"/>
    <property type="molecule type" value="Genomic_DNA"/>
</dbReference>
<dbReference type="OrthoDB" id="6020543at2759"/>
<keyword evidence="12" id="KW-0472">Membrane</keyword>
<dbReference type="InterPro" id="IPR017853">
    <property type="entry name" value="GH"/>
</dbReference>
<sequence>MSFSKFFLAVAAVPSFALLTSALDVNSNTNVVVYYGQGDDQQRLSHFCGETSLDIINLGFVNEFPDQAPGGWPGSNFGNQCGSGTYTNEDGEATDLLSECIQLAEDIPVCQAAGKTVLLSLGGASPTNQQIESHDSAIAFADFLWGAFGPVDDTWIANNGPRPFGGAVVDGFDFDIENNGGYGYATMVKRLREHFADYPDQTFYISGAPQCVIPDPQLAHAITHSEFDFVWVQFYNTEECAASNSDGFNYDDWVTFLQQGESANAKLMIGLPADTDSDYYLTPDQVNSLVETEIAAYPDTFGGIMIWEATSSDENVIDDMTYAENMKSVLVA</sequence>
<comment type="function">
    <text evidence="18">GPI-anchored chitinase involved in the degradation of chitin, a component of the cell walls of fungi and exoskeletal elements of some animals (including worms and arthropods). Required to reshape the cell wall at the sites where cell wall remodeling and/or cell wall maturation actively take place such as sites of conidia formation.</text>
</comment>
<keyword evidence="6" id="KW-0134">Cell wall</keyword>
<comment type="similarity">
    <text evidence="19">Belongs to the glycosyl hydrolase 18 family. Chitinase class III subfamily.</text>
</comment>